<dbReference type="PANTHER" id="PTHR43304:SF1">
    <property type="entry name" value="PAC DOMAIN-CONTAINING PROTEIN"/>
    <property type="match status" value="1"/>
</dbReference>
<keyword evidence="10" id="KW-1185">Reference proteome</keyword>
<dbReference type="InterPro" id="IPR001845">
    <property type="entry name" value="HTH_ArsR_DNA-bd_dom"/>
</dbReference>
<dbReference type="InterPro" id="IPR052162">
    <property type="entry name" value="Sensor_kinase/Photoreceptor"/>
</dbReference>
<keyword evidence="3" id="KW-0597">Phosphoprotein</keyword>
<sequence>MQMVVNYEDIFRIRDILLENQGGLCIREVSELLEMNRDSVAKNLKILQLKGDVDVKKAGTSSIYSKTSRVPESVVSVFFKDPYIMINRWMRICRANEEWNKFFGNQGGYPEGKKISEVSFLDDVALNTSCRDALGGKMSSKYIHKMINGREYYLLISFFPLVFDDGMPGVCILLSDESSRKEKAVESSFAEKRMDDILENIPDYVCRFMPDGTVTYANEAYCRMIGKEKNEILGHKYLPVSSDGDLLYMVDSFGDQNLIKPFEFRSISPEGRSAWHLWKISGLFDEKENLVAYQGLGCDITWYKIREDEFLQYYENLKSLASRRTDDLDQLNKKYAGAVLEGLGVKERLTLAVEASGLGFWDWNINEDTITLSKRAAEILGFHGENVEVNSDLVFDMINEGDRARMSSVLNDCLEGRTDFWSGSFKVMKRNADILWIYGFGKISSVDENKKAINISGFFGDITEEKMNSDEIKLQRDLIHELSGADDPEYVISSFLYRILDFTHADGGMFYLADEKTNDLFLKAQRGFSSEYVSKYRHLKSDTGRWEMVFKKGFSSEVFTFGGLLLSSDEMKEGIKSVAVIPVSFCNEPFGFMVLFSKVFDEFPGAVCRSAENLASCAANSIKRVLAEKTLVDANKKMAAVLDLFPGAIFIISDGMEIIDVNDSALEKLRCEYGMVTGKKCYQLFWKRNERCPECCLDSVFDKGEDVSVKKAFCMNGQHFDIEMTAKPILSETGEVQAVCYIPDLKNLPDY</sequence>
<dbReference type="Pfam" id="PF08447">
    <property type="entry name" value="PAS_3"/>
    <property type="match status" value="1"/>
</dbReference>
<dbReference type="GO" id="GO:0003700">
    <property type="term" value="F:DNA-binding transcription factor activity"/>
    <property type="evidence" value="ECO:0007669"/>
    <property type="project" value="InterPro"/>
</dbReference>
<feature type="domain" description="PAC" evidence="7">
    <location>
        <begin position="260"/>
        <end position="312"/>
    </location>
</feature>
<organism evidence="9 10">
    <name type="scientific">Methanochimaera problematica</name>
    <dbReference type="NCBI Taxonomy" id="2609417"/>
    <lineage>
        <taxon>Archaea</taxon>
        <taxon>Methanobacteriati</taxon>
        <taxon>Methanobacteriota</taxon>
        <taxon>Stenosarchaea group</taxon>
        <taxon>Methanomicrobia</taxon>
        <taxon>Methanomicrobiales</taxon>
        <taxon>Methanomicrobiaceae</taxon>
        <taxon>Methanochimaera</taxon>
    </lineage>
</organism>
<dbReference type="InterPro" id="IPR000700">
    <property type="entry name" value="PAS-assoc_C"/>
</dbReference>
<evidence type="ECO:0000256" key="1">
    <source>
        <dbReference type="ARBA" id="ARBA00000085"/>
    </source>
</evidence>
<dbReference type="SUPFAM" id="SSF55785">
    <property type="entry name" value="PYP-like sensor domain (PAS domain)"/>
    <property type="match status" value="4"/>
</dbReference>
<evidence type="ECO:0000259" key="7">
    <source>
        <dbReference type="PROSITE" id="PS50113"/>
    </source>
</evidence>
<dbReference type="Gene3D" id="3.30.450.20">
    <property type="entry name" value="PAS domain"/>
    <property type="match status" value="3"/>
</dbReference>
<evidence type="ECO:0000313" key="9">
    <source>
        <dbReference type="EMBL" id="WOF17237.1"/>
    </source>
</evidence>
<dbReference type="NCBIfam" id="TIGR00229">
    <property type="entry name" value="sensory_box"/>
    <property type="match status" value="1"/>
</dbReference>
<keyword evidence="5" id="KW-0418">Kinase</keyword>
<dbReference type="PROSITE" id="PS50113">
    <property type="entry name" value="PAC"/>
    <property type="match status" value="1"/>
</dbReference>
<keyword evidence="4" id="KW-0808">Transferase</keyword>
<dbReference type="Pfam" id="PF08448">
    <property type="entry name" value="PAS_4"/>
    <property type="match status" value="1"/>
</dbReference>
<dbReference type="SUPFAM" id="SSF55781">
    <property type="entry name" value="GAF domain-like"/>
    <property type="match status" value="1"/>
</dbReference>
<dbReference type="Pfam" id="PF13426">
    <property type="entry name" value="PAS_9"/>
    <property type="match status" value="1"/>
</dbReference>
<dbReference type="KEGG" id="mefw:F1737_11400"/>
<dbReference type="CDD" id="cd00130">
    <property type="entry name" value="PAS"/>
    <property type="match status" value="2"/>
</dbReference>
<accession>A0AA97FET5</accession>
<gene>
    <name evidence="9" type="ORF">F1737_11400</name>
</gene>
<evidence type="ECO:0000313" key="10">
    <source>
        <dbReference type="Proteomes" id="UP001301797"/>
    </source>
</evidence>
<dbReference type="RefSeq" id="WP_317136701.1">
    <property type="nucleotide sequence ID" value="NZ_CP043875.1"/>
</dbReference>
<dbReference type="PANTHER" id="PTHR43304">
    <property type="entry name" value="PHYTOCHROME-LIKE PROTEIN CPH1"/>
    <property type="match status" value="1"/>
</dbReference>
<dbReference type="InterPro" id="IPR036390">
    <property type="entry name" value="WH_DNA-bd_sf"/>
</dbReference>
<dbReference type="InterPro" id="IPR013655">
    <property type="entry name" value="PAS_fold_3"/>
</dbReference>
<dbReference type="PROSITE" id="PS50112">
    <property type="entry name" value="PAS"/>
    <property type="match status" value="2"/>
</dbReference>
<dbReference type="PROSITE" id="PS50987">
    <property type="entry name" value="HTH_ARSR_2"/>
    <property type="match status" value="1"/>
</dbReference>
<evidence type="ECO:0000256" key="3">
    <source>
        <dbReference type="ARBA" id="ARBA00022553"/>
    </source>
</evidence>
<evidence type="ECO:0000259" key="6">
    <source>
        <dbReference type="PROSITE" id="PS50112"/>
    </source>
</evidence>
<evidence type="ECO:0000256" key="5">
    <source>
        <dbReference type="ARBA" id="ARBA00022777"/>
    </source>
</evidence>
<dbReference type="Pfam" id="PF00989">
    <property type="entry name" value="PAS"/>
    <property type="match status" value="1"/>
</dbReference>
<dbReference type="SMART" id="SM00091">
    <property type="entry name" value="PAS"/>
    <property type="match status" value="3"/>
</dbReference>
<dbReference type="SUPFAM" id="SSF46785">
    <property type="entry name" value="Winged helix' DNA-binding domain"/>
    <property type="match status" value="1"/>
</dbReference>
<dbReference type="InterPro" id="IPR013656">
    <property type="entry name" value="PAS_4"/>
</dbReference>
<feature type="domain" description="HTH arsR-type" evidence="8">
    <location>
        <begin position="1"/>
        <end position="85"/>
    </location>
</feature>
<dbReference type="InterPro" id="IPR035965">
    <property type="entry name" value="PAS-like_dom_sf"/>
</dbReference>
<evidence type="ECO:0000256" key="2">
    <source>
        <dbReference type="ARBA" id="ARBA00012438"/>
    </source>
</evidence>
<comment type="catalytic activity">
    <reaction evidence="1">
        <text>ATP + protein L-histidine = ADP + protein N-phospho-L-histidine.</text>
        <dbReference type="EC" id="2.7.13.3"/>
    </reaction>
</comment>
<evidence type="ECO:0000256" key="4">
    <source>
        <dbReference type="ARBA" id="ARBA00022679"/>
    </source>
</evidence>
<protein>
    <recommendedName>
        <fullName evidence="2">histidine kinase</fullName>
        <ecNumber evidence="2">2.7.13.3</ecNumber>
    </recommendedName>
</protein>
<dbReference type="Proteomes" id="UP001301797">
    <property type="component" value="Chromosome"/>
</dbReference>
<feature type="domain" description="PAS" evidence="6">
    <location>
        <begin position="345"/>
        <end position="417"/>
    </location>
</feature>
<dbReference type="GeneID" id="85230784"/>
<reference evidence="9 10" key="1">
    <citation type="submission" date="2019-09" db="EMBL/GenBank/DDBJ databases">
        <title>The complete genome of Methanoplanus sp. FWC-SCC4.</title>
        <authorList>
            <person name="Chen S.-C."/>
            <person name="Zhou Y.-Z."/>
            <person name="Lai M.-C."/>
        </authorList>
    </citation>
    <scope>NUCLEOTIDE SEQUENCE [LARGE SCALE GENOMIC DNA]</scope>
    <source>
        <strain evidence="9 10">FWC-SCC4</strain>
    </source>
</reference>
<proteinExistence type="predicted"/>
<evidence type="ECO:0000259" key="8">
    <source>
        <dbReference type="PROSITE" id="PS50987"/>
    </source>
</evidence>
<dbReference type="EMBL" id="CP043875">
    <property type="protein sequence ID" value="WOF17237.1"/>
    <property type="molecule type" value="Genomic_DNA"/>
</dbReference>
<dbReference type="EC" id="2.7.13.3" evidence="2"/>
<dbReference type="InterPro" id="IPR000014">
    <property type="entry name" value="PAS"/>
</dbReference>
<dbReference type="InterPro" id="IPR029016">
    <property type="entry name" value="GAF-like_dom_sf"/>
</dbReference>
<name>A0AA97FET5_9EURY</name>
<dbReference type="AlphaFoldDB" id="A0AA97FET5"/>
<dbReference type="Gene3D" id="3.30.450.40">
    <property type="match status" value="1"/>
</dbReference>
<dbReference type="InterPro" id="IPR013767">
    <property type="entry name" value="PAS_fold"/>
</dbReference>
<dbReference type="GO" id="GO:0004673">
    <property type="term" value="F:protein histidine kinase activity"/>
    <property type="evidence" value="ECO:0007669"/>
    <property type="project" value="UniProtKB-EC"/>
</dbReference>
<feature type="domain" description="PAS" evidence="6">
    <location>
        <begin position="190"/>
        <end position="238"/>
    </location>
</feature>